<dbReference type="FunFam" id="2.40.10.230:FF:000002">
    <property type="entry name" value="H/ACA ribonucleoprotein complex non-core subunit NAF1"/>
    <property type="match status" value="1"/>
</dbReference>
<dbReference type="GO" id="GO:0003723">
    <property type="term" value="F:RNA binding"/>
    <property type="evidence" value="ECO:0007669"/>
    <property type="project" value="UniProtKB-KW"/>
</dbReference>
<dbReference type="InterPro" id="IPR040309">
    <property type="entry name" value="Naf1"/>
</dbReference>
<evidence type="ECO:0000256" key="3">
    <source>
        <dbReference type="ARBA" id="ARBA00021438"/>
    </source>
</evidence>
<evidence type="ECO:0000256" key="8">
    <source>
        <dbReference type="ARBA" id="ARBA00023242"/>
    </source>
</evidence>
<evidence type="ECO:0000313" key="11">
    <source>
        <dbReference type="RefSeq" id="XP_026496037.1"/>
    </source>
</evidence>
<evidence type="ECO:0000256" key="1">
    <source>
        <dbReference type="ARBA" id="ARBA00004123"/>
    </source>
</evidence>
<comment type="subcellular location">
    <subcellularLocation>
        <location evidence="1">Nucleus</location>
    </subcellularLocation>
</comment>
<dbReference type="InterPro" id="IPR009000">
    <property type="entry name" value="Transl_B-barrel_sf"/>
</dbReference>
<accession>A0A8B8II64</accession>
<dbReference type="GO" id="GO:0001522">
    <property type="term" value="P:pseudouridine synthesis"/>
    <property type="evidence" value="ECO:0007669"/>
    <property type="project" value="InterPro"/>
</dbReference>
<dbReference type="OMA" id="KFRSETN"/>
<feature type="compositionally biased region" description="Polar residues" evidence="9">
    <location>
        <begin position="304"/>
        <end position="314"/>
    </location>
</feature>
<keyword evidence="11" id="KW-0687">Ribonucleoprotein</keyword>
<evidence type="ECO:0000256" key="9">
    <source>
        <dbReference type="SAM" id="MobiDB-lite"/>
    </source>
</evidence>
<dbReference type="GO" id="GO:0000493">
    <property type="term" value="P:box H/ACA snoRNP assembly"/>
    <property type="evidence" value="ECO:0007669"/>
    <property type="project" value="InterPro"/>
</dbReference>
<feature type="region of interest" description="Disordered" evidence="9">
    <location>
        <begin position="267"/>
        <end position="390"/>
    </location>
</feature>
<gene>
    <name evidence="11" type="primary">LOC113400609</name>
</gene>
<keyword evidence="6" id="KW-0597">Phosphoprotein</keyword>
<dbReference type="GeneID" id="113400609"/>
<organism evidence="10 11">
    <name type="scientific">Vanessa tameamea</name>
    <name type="common">Kamehameha butterfly</name>
    <dbReference type="NCBI Taxonomy" id="334116"/>
    <lineage>
        <taxon>Eukaryota</taxon>
        <taxon>Metazoa</taxon>
        <taxon>Ecdysozoa</taxon>
        <taxon>Arthropoda</taxon>
        <taxon>Hexapoda</taxon>
        <taxon>Insecta</taxon>
        <taxon>Pterygota</taxon>
        <taxon>Neoptera</taxon>
        <taxon>Endopterygota</taxon>
        <taxon>Lepidoptera</taxon>
        <taxon>Glossata</taxon>
        <taxon>Ditrysia</taxon>
        <taxon>Papilionoidea</taxon>
        <taxon>Nymphalidae</taxon>
        <taxon>Nymphalinae</taxon>
        <taxon>Vanessa</taxon>
    </lineage>
</organism>
<feature type="compositionally biased region" description="Low complexity" evidence="9">
    <location>
        <begin position="332"/>
        <end position="353"/>
    </location>
</feature>
<dbReference type="Pfam" id="PF04410">
    <property type="entry name" value="Gar1"/>
    <property type="match status" value="1"/>
</dbReference>
<feature type="region of interest" description="Disordered" evidence="9">
    <location>
        <begin position="1"/>
        <end position="41"/>
    </location>
</feature>
<keyword evidence="5" id="KW-0698">rRNA processing</keyword>
<evidence type="ECO:0000256" key="7">
    <source>
        <dbReference type="ARBA" id="ARBA00022884"/>
    </source>
</evidence>
<dbReference type="AlphaFoldDB" id="A0A8B8II64"/>
<dbReference type="RefSeq" id="XP_026496037.1">
    <property type="nucleotide sequence ID" value="XM_026640252.2"/>
</dbReference>
<dbReference type="PANTHER" id="PTHR31633">
    <property type="entry name" value="H/ACA RIBONUCLEOPROTEIN COMPLEX NON-CORE SUBUNIT NAF1"/>
    <property type="match status" value="1"/>
</dbReference>
<dbReference type="InterPro" id="IPR038664">
    <property type="entry name" value="Gar1/Naf1_Cbf5-bd_sf"/>
</dbReference>
<comment type="similarity">
    <text evidence="2">Belongs to the NAF1 family.</text>
</comment>
<dbReference type="Proteomes" id="UP001652626">
    <property type="component" value="Chromosome 17"/>
</dbReference>
<feature type="compositionally biased region" description="Acidic residues" evidence="9">
    <location>
        <begin position="99"/>
        <end position="113"/>
    </location>
</feature>
<keyword evidence="4" id="KW-0690">Ribosome biogenesis</keyword>
<keyword evidence="7" id="KW-0694">RNA-binding</keyword>
<name>A0A8B8II64_VANTA</name>
<feature type="region of interest" description="Disordered" evidence="9">
    <location>
        <begin position="95"/>
        <end position="116"/>
    </location>
</feature>
<evidence type="ECO:0000256" key="2">
    <source>
        <dbReference type="ARBA" id="ARBA00009801"/>
    </source>
</evidence>
<dbReference type="InterPro" id="IPR007504">
    <property type="entry name" value="H/ACA_rnp_Gar1/Naf1"/>
</dbReference>
<evidence type="ECO:0000256" key="6">
    <source>
        <dbReference type="ARBA" id="ARBA00022553"/>
    </source>
</evidence>
<feature type="compositionally biased region" description="Basic and acidic residues" evidence="9">
    <location>
        <begin position="320"/>
        <end position="331"/>
    </location>
</feature>
<dbReference type="OrthoDB" id="21550at2759"/>
<dbReference type="GO" id="GO:0005634">
    <property type="term" value="C:nucleus"/>
    <property type="evidence" value="ECO:0007669"/>
    <property type="project" value="UniProtKB-SubCell"/>
</dbReference>
<dbReference type="GO" id="GO:0043489">
    <property type="term" value="P:RNA stabilization"/>
    <property type="evidence" value="ECO:0007669"/>
    <property type="project" value="UniProtKB-ARBA"/>
</dbReference>
<keyword evidence="10" id="KW-1185">Reference proteome</keyword>
<dbReference type="Gene3D" id="2.40.10.230">
    <property type="entry name" value="Probable tRNA pseudouridine synthase domain"/>
    <property type="match status" value="1"/>
</dbReference>
<feature type="compositionally biased region" description="Basic and acidic residues" evidence="9">
    <location>
        <begin position="287"/>
        <end position="299"/>
    </location>
</feature>
<dbReference type="SUPFAM" id="SSF50447">
    <property type="entry name" value="Translation proteins"/>
    <property type="match status" value="1"/>
</dbReference>
<feature type="compositionally biased region" description="Polar residues" evidence="9">
    <location>
        <begin position="1"/>
        <end position="14"/>
    </location>
</feature>
<keyword evidence="8" id="KW-0539">Nucleus</keyword>
<dbReference type="GO" id="GO:0005732">
    <property type="term" value="C:sno(s)RNA-containing ribonucleoprotein complex"/>
    <property type="evidence" value="ECO:0007669"/>
    <property type="project" value="InterPro"/>
</dbReference>
<evidence type="ECO:0000313" key="10">
    <source>
        <dbReference type="Proteomes" id="UP001652626"/>
    </source>
</evidence>
<reference evidence="11" key="1">
    <citation type="submission" date="2025-08" db="UniProtKB">
        <authorList>
            <consortium name="RefSeq"/>
        </authorList>
    </citation>
    <scope>IDENTIFICATION</scope>
    <source>
        <tissue evidence="11">Whole body</tissue>
    </source>
</reference>
<proteinExistence type="inferred from homology"/>
<dbReference type="GO" id="GO:0006364">
    <property type="term" value="P:rRNA processing"/>
    <property type="evidence" value="ECO:0007669"/>
    <property type="project" value="UniProtKB-KW"/>
</dbReference>
<protein>
    <recommendedName>
        <fullName evidence="3">H/ACA ribonucleoprotein complex non-core subunit NAF1</fullName>
    </recommendedName>
</protein>
<dbReference type="PANTHER" id="PTHR31633:SF1">
    <property type="entry name" value="H_ACA RIBONUCLEOPROTEIN COMPLEX NON-CORE SUBUNIT NAF1"/>
    <property type="match status" value="1"/>
</dbReference>
<sequence>MENLDQSNNKNVSLSLIAEYGSESDSEDTRSNDNTGNEDSDAVELSEMVLKNNIINACAHGPLSEGSESDVGVTRHMIIDSSESGVVEYDVTEYRDADSDSDSSSDDSSDSDVDSVKDIEELSSGDELEGNNRGKLDPLKVHGELGLDDLPPIEDLAISLPAQETTKIGTIASVVDRLVIVRAFPETPAVDLDSILFLENGAKALGKVFDVFGPVTEPHYCVRFNSLEHVKERGVQAGMEVFIAPRSQHTNYVFLTELMKVKGSDASWLNDIEPPPNHIDYSDDEEERKANKAKKDQQKQNKQPDSSDNGENSKNPPPRKMLEARRNHRPSDSSSRFGGSSRGRSSVPPGFRRNPPHFARPQRPWDDQEMRTPPPHPNVDPGGPYLAPPTFNPMYTPFNPVTPPPYVMNNRLPFGRNPRMHGMPPMNMPPPFRQNLPIFGSNYCNMPGPLPQWVHGPPPPPGT</sequence>
<evidence type="ECO:0000256" key="4">
    <source>
        <dbReference type="ARBA" id="ARBA00022517"/>
    </source>
</evidence>
<evidence type="ECO:0000256" key="5">
    <source>
        <dbReference type="ARBA" id="ARBA00022552"/>
    </source>
</evidence>